<keyword evidence="2" id="KW-0663">Pyridoxal phosphate</keyword>
<dbReference type="GO" id="GO:0006567">
    <property type="term" value="P:L-threonine catabolic process"/>
    <property type="evidence" value="ECO:0007669"/>
    <property type="project" value="TreeGrafter"/>
</dbReference>
<evidence type="ECO:0000259" key="4">
    <source>
        <dbReference type="Pfam" id="PF00291"/>
    </source>
</evidence>
<dbReference type="GO" id="GO:0006565">
    <property type="term" value="P:L-serine catabolic process"/>
    <property type="evidence" value="ECO:0007669"/>
    <property type="project" value="TreeGrafter"/>
</dbReference>
<name>A0A5C8PGM8_9HYPH</name>
<comment type="caution">
    <text evidence="5">The sequence shown here is derived from an EMBL/GenBank/DDBJ whole genome shotgun (WGS) entry which is preliminary data.</text>
</comment>
<dbReference type="InterPro" id="IPR001926">
    <property type="entry name" value="TrpB-like_PALP"/>
</dbReference>
<dbReference type="Proteomes" id="UP000321638">
    <property type="component" value="Unassembled WGS sequence"/>
</dbReference>
<dbReference type="InterPro" id="IPR050147">
    <property type="entry name" value="Ser/Thr_Dehydratase"/>
</dbReference>
<keyword evidence="6" id="KW-1185">Reference proteome</keyword>
<dbReference type="SUPFAM" id="SSF53686">
    <property type="entry name" value="Tryptophan synthase beta subunit-like PLP-dependent enzymes"/>
    <property type="match status" value="1"/>
</dbReference>
<dbReference type="GO" id="GO:0003941">
    <property type="term" value="F:L-serine ammonia-lyase activity"/>
    <property type="evidence" value="ECO:0007669"/>
    <property type="project" value="TreeGrafter"/>
</dbReference>
<evidence type="ECO:0000256" key="3">
    <source>
        <dbReference type="ARBA" id="ARBA00023239"/>
    </source>
</evidence>
<dbReference type="GO" id="GO:0004794">
    <property type="term" value="F:threonine deaminase activity"/>
    <property type="evidence" value="ECO:0007669"/>
    <property type="project" value="TreeGrafter"/>
</dbReference>
<evidence type="ECO:0000313" key="5">
    <source>
        <dbReference type="EMBL" id="TXL72451.1"/>
    </source>
</evidence>
<organism evidence="5 6">
    <name type="scientific">Vineibacter terrae</name>
    <dbReference type="NCBI Taxonomy" id="2586908"/>
    <lineage>
        <taxon>Bacteria</taxon>
        <taxon>Pseudomonadati</taxon>
        <taxon>Pseudomonadota</taxon>
        <taxon>Alphaproteobacteria</taxon>
        <taxon>Hyphomicrobiales</taxon>
        <taxon>Vineibacter</taxon>
    </lineage>
</organism>
<gene>
    <name evidence="5" type="ORF">FHP25_25785</name>
</gene>
<dbReference type="RefSeq" id="WP_147849861.1">
    <property type="nucleotide sequence ID" value="NZ_VDUZ01000033.1"/>
</dbReference>
<feature type="domain" description="Tryptophan synthase beta chain-like PALP" evidence="4">
    <location>
        <begin position="32"/>
        <end position="316"/>
    </location>
</feature>
<dbReference type="InterPro" id="IPR036052">
    <property type="entry name" value="TrpB-like_PALP_sf"/>
</dbReference>
<evidence type="ECO:0000256" key="2">
    <source>
        <dbReference type="ARBA" id="ARBA00022898"/>
    </source>
</evidence>
<dbReference type="GO" id="GO:0009097">
    <property type="term" value="P:isoleucine biosynthetic process"/>
    <property type="evidence" value="ECO:0007669"/>
    <property type="project" value="TreeGrafter"/>
</dbReference>
<dbReference type="Gene3D" id="3.40.50.1100">
    <property type="match status" value="2"/>
</dbReference>
<dbReference type="PANTHER" id="PTHR48078:SF6">
    <property type="entry name" value="L-THREONINE DEHYDRATASE CATABOLIC TDCB"/>
    <property type="match status" value="1"/>
</dbReference>
<comment type="cofactor">
    <cofactor evidence="1">
        <name>pyridoxal 5'-phosphate</name>
        <dbReference type="ChEBI" id="CHEBI:597326"/>
    </cofactor>
</comment>
<evidence type="ECO:0000313" key="6">
    <source>
        <dbReference type="Proteomes" id="UP000321638"/>
    </source>
</evidence>
<dbReference type="EMBL" id="VDUZ01000033">
    <property type="protein sequence ID" value="TXL72451.1"/>
    <property type="molecule type" value="Genomic_DNA"/>
</dbReference>
<dbReference type="OrthoDB" id="9811476at2"/>
<protein>
    <submittedName>
        <fullName evidence="5">Pyridoxal-phosphate dependent enzyme</fullName>
    </submittedName>
</protein>
<sequence length="334" mass="34413">MDNEAQSAIAAVDIGRIRQRAAELAGDVVKTPTVALRSETLGDRLSGARIHLKLELFQHTGTFKARGALSNARAIAPDRRAAGITAVSAGNHAIAAAWAARRLGLSAKVVMQATANPYRVALAKAEGADVILKPPGPESFAEAERLVRDEGRTFIHPFEGENVTLATGGVGLEFVDAVPDLDAVVVAVGGGGLISGVAAAVKQLKPACAVYGVEPEGAASMSRSLAEGRPITLDKISTIADSLAPPMALPFGFNVIRHYVDDVVLVSDDAICAGMVLLQEEAKLAVEPACGAAMAAAVGPLQARLAGKTVGLVVCGANIDARTYTALLERGMRA</sequence>
<dbReference type="AlphaFoldDB" id="A0A5C8PGM8"/>
<accession>A0A5C8PGM8</accession>
<evidence type="ECO:0000256" key="1">
    <source>
        <dbReference type="ARBA" id="ARBA00001933"/>
    </source>
</evidence>
<dbReference type="PANTHER" id="PTHR48078">
    <property type="entry name" value="THREONINE DEHYDRATASE, MITOCHONDRIAL-RELATED"/>
    <property type="match status" value="1"/>
</dbReference>
<reference evidence="5 6" key="1">
    <citation type="submission" date="2019-06" db="EMBL/GenBank/DDBJ databases">
        <title>New taxonomy in bacterial strain CC-CFT640, isolated from vineyard.</title>
        <authorList>
            <person name="Lin S.-Y."/>
            <person name="Tsai C.-F."/>
            <person name="Young C.-C."/>
        </authorList>
    </citation>
    <scope>NUCLEOTIDE SEQUENCE [LARGE SCALE GENOMIC DNA]</scope>
    <source>
        <strain evidence="5 6">CC-CFT640</strain>
    </source>
</reference>
<dbReference type="Pfam" id="PF00291">
    <property type="entry name" value="PALP"/>
    <property type="match status" value="1"/>
</dbReference>
<keyword evidence="3" id="KW-0456">Lyase</keyword>
<proteinExistence type="predicted"/>